<dbReference type="OrthoDB" id="9785707at2"/>
<dbReference type="Pfam" id="PF02481">
    <property type="entry name" value="DNA_processg_A"/>
    <property type="match status" value="1"/>
</dbReference>
<dbReference type="InterPro" id="IPR036388">
    <property type="entry name" value="WH-like_DNA-bd_sf"/>
</dbReference>
<proteinExistence type="inferred from homology"/>
<reference evidence="4 5" key="1">
    <citation type="submission" date="2016-12" db="EMBL/GenBank/DDBJ databases">
        <title>Complete genome sequence of Clostridium kluyveri JZZ isolated from the pit mud of a Chinese flavor liquor-making factory.</title>
        <authorList>
            <person name="Wang Y."/>
        </authorList>
    </citation>
    <scope>NUCLEOTIDE SEQUENCE [LARGE SCALE GENOMIC DNA]</scope>
    <source>
        <strain evidence="4 5">JZZ</strain>
    </source>
</reference>
<dbReference type="InterPro" id="IPR057666">
    <property type="entry name" value="DrpA_SLOG"/>
</dbReference>
<evidence type="ECO:0000259" key="3">
    <source>
        <dbReference type="Pfam" id="PF17782"/>
    </source>
</evidence>
<evidence type="ECO:0000313" key="5">
    <source>
        <dbReference type="Proteomes" id="UP000184604"/>
    </source>
</evidence>
<dbReference type="NCBIfam" id="TIGR00732">
    <property type="entry name" value="dprA"/>
    <property type="match status" value="1"/>
</dbReference>
<dbReference type="Proteomes" id="UP000184604">
    <property type="component" value="Chromosome"/>
</dbReference>
<dbReference type="AlphaFoldDB" id="A0A1L5F7J2"/>
<evidence type="ECO:0000313" key="4">
    <source>
        <dbReference type="EMBL" id="APM38780.1"/>
    </source>
</evidence>
<dbReference type="PANTHER" id="PTHR43022">
    <property type="entry name" value="PROTEIN SMF"/>
    <property type="match status" value="1"/>
</dbReference>
<accession>A0A1L5F7J2</accession>
<dbReference type="PANTHER" id="PTHR43022:SF1">
    <property type="entry name" value="PROTEIN SMF"/>
    <property type="match status" value="1"/>
</dbReference>
<name>A0A1L5F7J2_CLOKL</name>
<sequence length="366" mass="41882">MNIYDLWFASARMSNKIKIDIIKRFSDIQEIYEKNIYDNNYIYSVKKNDKIYMEFKKAWDREQLQNLMEYCLKQSIKTVNFYEEDYPERLKNYGDSPPVLFYKGNIKNLNNNLNVALVGARDCSFYGENITSLISKEISINNINVISGMARGIDSCAHRASIESGGYTCGVLGSGVDVIYPSKNKRLYEDILQRGCVLSEFIPKTRPYAYNFPLRNRIISGLSDVIIIVEAGGKSGALITAGCALEQGKDVMAVPDSIFSPKSRGTNRLIRDGAHVFTCLQDLFQLLSLSYVNKNYKKEDILNDKEEKILKIIGQIPRNIDEICRITNIDIKQLYELLFELQLKNKIICLSGNYYVKIESSRSIMD</sequence>
<dbReference type="SUPFAM" id="SSF102405">
    <property type="entry name" value="MCP/YpsA-like"/>
    <property type="match status" value="1"/>
</dbReference>
<dbReference type="Gene3D" id="3.40.50.450">
    <property type="match status" value="1"/>
</dbReference>
<dbReference type="Gene3D" id="1.10.10.10">
    <property type="entry name" value="Winged helix-like DNA-binding domain superfamily/Winged helix DNA-binding domain"/>
    <property type="match status" value="1"/>
</dbReference>
<feature type="domain" description="DprA winged helix" evidence="3">
    <location>
        <begin position="299"/>
        <end position="353"/>
    </location>
</feature>
<dbReference type="InterPro" id="IPR041614">
    <property type="entry name" value="DprA_WH"/>
</dbReference>
<evidence type="ECO:0000259" key="2">
    <source>
        <dbReference type="Pfam" id="PF02481"/>
    </source>
</evidence>
<feature type="domain" description="Smf/DprA SLOG" evidence="2">
    <location>
        <begin position="78"/>
        <end position="287"/>
    </location>
</feature>
<gene>
    <name evidence="4" type="ORF">BS101_08455</name>
</gene>
<dbReference type="Pfam" id="PF17782">
    <property type="entry name" value="WHD_DprA"/>
    <property type="match status" value="1"/>
</dbReference>
<protein>
    <submittedName>
        <fullName evidence="4">DNA protecting protein DprA</fullName>
    </submittedName>
</protein>
<evidence type="ECO:0000256" key="1">
    <source>
        <dbReference type="ARBA" id="ARBA00006525"/>
    </source>
</evidence>
<comment type="similarity">
    <text evidence="1">Belongs to the DprA/Smf family.</text>
</comment>
<organism evidence="4 5">
    <name type="scientific">Clostridium kluyveri</name>
    <dbReference type="NCBI Taxonomy" id="1534"/>
    <lineage>
        <taxon>Bacteria</taxon>
        <taxon>Bacillati</taxon>
        <taxon>Bacillota</taxon>
        <taxon>Clostridia</taxon>
        <taxon>Eubacteriales</taxon>
        <taxon>Clostridiaceae</taxon>
        <taxon>Clostridium</taxon>
    </lineage>
</organism>
<dbReference type="EMBL" id="CP018335">
    <property type="protein sequence ID" value="APM38780.1"/>
    <property type="molecule type" value="Genomic_DNA"/>
</dbReference>
<dbReference type="InterPro" id="IPR003488">
    <property type="entry name" value="DprA"/>
</dbReference>
<dbReference type="RefSeq" id="WP_073538430.1">
    <property type="nucleotide sequence ID" value="NZ_CP018335.1"/>
</dbReference>
<dbReference type="GO" id="GO:0009294">
    <property type="term" value="P:DNA-mediated transformation"/>
    <property type="evidence" value="ECO:0007669"/>
    <property type="project" value="InterPro"/>
</dbReference>